<dbReference type="Proteomes" id="UP001153148">
    <property type="component" value="Unassembled WGS sequence"/>
</dbReference>
<feature type="region of interest" description="Disordered" evidence="1">
    <location>
        <begin position="1"/>
        <end position="22"/>
    </location>
</feature>
<organism evidence="2 3">
    <name type="scientific">Timema podura</name>
    <name type="common">Walking stick</name>
    <dbReference type="NCBI Taxonomy" id="61482"/>
    <lineage>
        <taxon>Eukaryota</taxon>
        <taxon>Metazoa</taxon>
        <taxon>Ecdysozoa</taxon>
        <taxon>Arthropoda</taxon>
        <taxon>Hexapoda</taxon>
        <taxon>Insecta</taxon>
        <taxon>Pterygota</taxon>
        <taxon>Neoptera</taxon>
        <taxon>Polyneoptera</taxon>
        <taxon>Phasmatodea</taxon>
        <taxon>Timematodea</taxon>
        <taxon>Timematoidea</taxon>
        <taxon>Timematidae</taxon>
        <taxon>Timema</taxon>
    </lineage>
</organism>
<name>A0ABN7P0P2_TIMPD</name>
<feature type="compositionally biased region" description="Basic and acidic residues" evidence="1">
    <location>
        <begin position="9"/>
        <end position="20"/>
    </location>
</feature>
<gene>
    <name evidence="2" type="ORF">TPAB3V08_LOCUS7457</name>
</gene>
<evidence type="ECO:0000256" key="1">
    <source>
        <dbReference type="SAM" id="MobiDB-lite"/>
    </source>
</evidence>
<protein>
    <submittedName>
        <fullName evidence="2">Uncharacterized protein</fullName>
    </submittedName>
</protein>
<evidence type="ECO:0000313" key="3">
    <source>
        <dbReference type="Proteomes" id="UP001153148"/>
    </source>
</evidence>
<comment type="caution">
    <text evidence="2">The sequence shown here is derived from an EMBL/GenBank/DDBJ whole genome shotgun (WGS) entry which is preliminary data.</text>
</comment>
<accession>A0ABN7P0P2</accession>
<reference evidence="2" key="1">
    <citation type="submission" date="2021-03" db="EMBL/GenBank/DDBJ databases">
        <authorList>
            <person name="Tran Van P."/>
        </authorList>
    </citation>
    <scope>NUCLEOTIDE SEQUENCE</scope>
</reference>
<sequence length="109" mass="12087">MMTPINSEENLHPPQEDRETTGLSTNISKIENVVSKGHQPLCELDAGLDVNDCPGPGTTTEATRTTVLDHNNLDWDGITANDEDEEDDDDTLFLELDHDSSTLFMDIEE</sequence>
<dbReference type="EMBL" id="CAJPIN010012564">
    <property type="protein sequence ID" value="CAG2060501.1"/>
    <property type="molecule type" value="Genomic_DNA"/>
</dbReference>
<keyword evidence="3" id="KW-1185">Reference proteome</keyword>
<proteinExistence type="predicted"/>
<evidence type="ECO:0000313" key="2">
    <source>
        <dbReference type="EMBL" id="CAG2060501.1"/>
    </source>
</evidence>